<evidence type="ECO:0000256" key="7">
    <source>
        <dbReference type="ARBA" id="ARBA00023136"/>
    </source>
</evidence>
<dbReference type="PANTHER" id="PTHR32507">
    <property type="entry name" value="NA(+)/H(+) ANTIPORTER 1"/>
    <property type="match status" value="1"/>
</dbReference>
<evidence type="ECO:0000256" key="4">
    <source>
        <dbReference type="ARBA" id="ARBA00022692"/>
    </source>
</evidence>
<dbReference type="EMBL" id="JBHSBL010000015">
    <property type="protein sequence ID" value="MFC4066622.1"/>
    <property type="molecule type" value="Genomic_DNA"/>
</dbReference>
<feature type="domain" description="Cation/H+ exchanger transmembrane" evidence="9">
    <location>
        <begin position="12"/>
        <end position="392"/>
    </location>
</feature>
<dbReference type="InterPro" id="IPR006153">
    <property type="entry name" value="Cation/H_exchanger_TM"/>
</dbReference>
<dbReference type="Pfam" id="PF00999">
    <property type="entry name" value="Na_H_Exchanger"/>
    <property type="match status" value="1"/>
</dbReference>
<dbReference type="RefSeq" id="WP_378067587.1">
    <property type="nucleotide sequence ID" value="NZ_JBHSBL010000015.1"/>
</dbReference>
<keyword evidence="4 8" id="KW-0812">Transmembrane</keyword>
<feature type="transmembrane region" description="Helical" evidence="8">
    <location>
        <begin position="120"/>
        <end position="143"/>
    </location>
</feature>
<keyword evidence="11" id="KW-1185">Reference proteome</keyword>
<keyword evidence="7 8" id="KW-0472">Membrane</keyword>
<evidence type="ECO:0000259" key="9">
    <source>
        <dbReference type="Pfam" id="PF00999"/>
    </source>
</evidence>
<feature type="transmembrane region" description="Helical" evidence="8">
    <location>
        <begin position="236"/>
        <end position="260"/>
    </location>
</feature>
<evidence type="ECO:0000256" key="1">
    <source>
        <dbReference type="ARBA" id="ARBA00004651"/>
    </source>
</evidence>
<evidence type="ECO:0000256" key="3">
    <source>
        <dbReference type="ARBA" id="ARBA00022449"/>
    </source>
</evidence>
<feature type="transmembrane region" description="Helical" evidence="8">
    <location>
        <begin position="163"/>
        <end position="181"/>
    </location>
</feature>
<feature type="transmembrane region" description="Helical" evidence="8">
    <location>
        <begin position="281"/>
        <end position="299"/>
    </location>
</feature>
<dbReference type="Proteomes" id="UP001595867">
    <property type="component" value="Unassembled WGS sequence"/>
</dbReference>
<reference evidence="11" key="1">
    <citation type="journal article" date="2019" name="Int. J. Syst. Evol. Microbiol.">
        <title>The Global Catalogue of Microorganisms (GCM) 10K type strain sequencing project: providing services to taxonomists for standard genome sequencing and annotation.</title>
        <authorList>
            <consortium name="The Broad Institute Genomics Platform"/>
            <consortium name="The Broad Institute Genome Sequencing Center for Infectious Disease"/>
            <person name="Wu L."/>
            <person name="Ma J."/>
        </authorList>
    </citation>
    <scope>NUCLEOTIDE SEQUENCE [LARGE SCALE GENOMIC DNA]</scope>
    <source>
        <strain evidence="11">TBRC 5832</strain>
    </source>
</reference>
<evidence type="ECO:0000313" key="10">
    <source>
        <dbReference type="EMBL" id="MFC4066622.1"/>
    </source>
</evidence>
<feature type="transmembrane region" description="Helical" evidence="8">
    <location>
        <begin position="88"/>
        <end position="113"/>
    </location>
</feature>
<evidence type="ECO:0000256" key="8">
    <source>
        <dbReference type="SAM" id="Phobius"/>
    </source>
</evidence>
<keyword evidence="3" id="KW-0050">Antiport</keyword>
<feature type="transmembrane region" description="Helical" evidence="8">
    <location>
        <begin position="61"/>
        <end position="82"/>
    </location>
</feature>
<comment type="subcellular location">
    <subcellularLocation>
        <location evidence="1">Cell membrane</location>
        <topology evidence="1">Multi-pass membrane protein</topology>
    </subcellularLocation>
</comment>
<dbReference type="PANTHER" id="PTHR32507:SF8">
    <property type="entry name" value="CNH1P"/>
    <property type="match status" value="1"/>
</dbReference>
<feature type="transmembrane region" description="Helical" evidence="8">
    <location>
        <begin position="188"/>
        <end position="216"/>
    </location>
</feature>
<proteinExistence type="predicted"/>
<feature type="transmembrane region" description="Helical" evidence="8">
    <location>
        <begin position="29"/>
        <end position="49"/>
    </location>
</feature>
<evidence type="ECO:0000256" key="2">
    <source>
        <dbReference type="ARBA" id="ARBA00022448"/>
    </source>
</evidence>
<feature type="transmembrane region" description="Helical" evidence="8">
    <location>
        <begin position="378"/>
        <end position="400"/>
    </location>
</feature>
<evidence type="ECO:0000256" key="5">
    <source>
        <dbReference type="ARBA" id="ARBA00022989"/>
    </source>
</evidence>
<gene>
    <name evidence="10" type="ORF">ACFO0C_16925</name>
</gene>
<protein>
    <submittedName>
        <fullName evidence="10">Cation:proton antiporter</fullName>
    </submittedName>
</protein>
<accession>A0ABV8IQW1</accession>
<name>A0ABV8IQW1_9ACTN</name>
<feature type="transmembrane region" description="Helical" evidence="8">
    <location>
        <begin position="311"/>
        <end position="334"/>
    </location>
</feature>
<organism evidence="10 11">
    <name type="scientific">Actinoplanes subglobosus</name>
    <dbReference type="NCBI Taxonomy" id="1547892"/>
    <lineage>
        <taxon>Bacteria</taxon>
        <taxon>Bacillati</taxon>
        <taxon>Actinomycetota</taxon>
        <taxon>Actinomycetes</taxon>
        <taxon>Micromonosporales</taxon>
        <taxon>Micromonosporaceae</taxon>
        <taxon>Actinoplanes</taxon>
    </lineage>
</organism>
<keyword evidence="2" id="KW-0813">Transport</keyword>
<evidence type="ECO:0000256" key="6">
    <source>
        <dbReference type="ARBA" id="ARBA00023065"/>
    </source>
</evidence>
<keyword evidence="6" id="KW-0406">Ion transport</keyword>
<comment type="caution">
    <text evidence="10">The sequence shown here is derived from an EMBL/GenBank/DDBJ whole genome shotgun (WGS) entry which is preliminary data.</text>
</comment>
<keyword evidence="5 8" id="KW-1133">Transmembrane helix</keyword>
<evidence type="ECO:0000313" key="11">
    <source>
        <dbReference type="Proteomes" id="UP001595867"/>
    </source>
</evidence>
<sequence length="409" mass="41748">MILSLVVLAAITGAWALLAGRLRRAHVRLPFVMVLAGIVTGLVPGNTVVETLDSTVAQHGAEVILAVLLFVDAGKIGGGRLLGDEPALAVRLLLVALPLSVAAAFLLGAVLLPGALTWPALLLIACMLVPIDLAPAESLLAGGFLPARVRGVLSVESGYNDGLVSPVFAFALILAGTSAAADTPLEALGAALPSAAIAIVSGLLIGGTVASLMNLAEHAEWMTGQSRRIAVVVAPLLTYAATVAVGGNGFVASFVCGITFRYLREIVPRRNLKAVHIEHDLQLLEDLTALLTIGMWLYLGNAVVLTLRDGVTGPVVVFCLAVLTVVRFLPVLAATVGTSLSRGERLALAAVGPRGTSSVVFGLLAFNDLPSGELAGTALTAMTVTVVAGVLLFGVGPAVLPRTRSSGVA</sequence>